<proteinExistence type="predicted"/>
<dbReference type="KEGG" id="shd:SUTH_03163"/>
<protein>
    <submittedName>
        <fullName evidence="3">Transmembrane protein</fullName>
    </submittedName>
</protein>
<evidence type="ECO:0000259" key="2">
    <source>
        <dbReference type="Pfam" id="PF02698"/>
    </source>
</evidence>
<dbReference type="RefSeq" id="WP_041100573.1">
    <property type="nucleotide sequence ID" value="NZ_AP012547.1"/>
</dbReference>
<keyword evidence="1 3" id="KW-0812">Transmembrane</keyword>
<accession>W0SJN3</accession>
<dbReference type="PANTHER" id="PTHR30336:SF4">
    <property type="entry name" value="ENVELOPE BIOGENESIS FACTOR ELYC"/>
    <property type="match status" value="1"/>
</dbReference>
<dbReference type="EMBL" id="AP012547">
    <property type="protein sequence ID" value="BAO30936.1"/>
    <property type="molecule type" value="Genomic_DNA"/>
</dbReference>
<feature type="domain" description="DUF218" evidence="2">
    <location>
        <begin position="82"/>
        <end position="240"/>
    </location>
</feature>
<dbReference type="Pfam" id="PF02698">
    <property type="entry name" value="DUF218"/>
    <property type="match status" value="1"/>
</dbReference>
<feature type="transmembrane region" description="Helical" evidence="1">
    <location>
        <begin position="12"/>
        <end position="29"/>
    </location>
</feature>
<dbReference type="InterPro" id="IPR003848">
    <property type="entry name" value="DUF218"/>
</dbReference>
<dbReference type="HOGENOM" id="CLU_053514_3_0_4"/>
<dbReference type="InterPro" id="IPR051599">
    <property type="entry name" value="Cell_Envelope_Assoc"/>
</dbReference>
<dbReference type="GO" id="GO:0043164">
    <property type="term" value="P:Gram-negative-bacterium-type cell wall biogenesis"/>
    <property type="evidence" value="ECO:0007669"/>
    <property type="project" value="TreeGrafter"/>
</dbReference>
<dbReference type="GO" id="GO:0005886">
    <property type="term" value="C:plasma membrane"/>
    <property type="evidence" value="ECO:0007669"/>
    <property type="project" value="TreeGrafter"/>
</dbReference>
<organism evidence="3 4">
    <name type="scientific">Sulfuritalea hydrogenivorans sk43H</name>
    <dbReference type="NCBI Taxonomy" id="1223802"/>
    <lineage>
        <taxon>Bacteria</taxon>
        <taxon>Pseudomonadati</taxon>
        <taxon>Pseudomonadota</taxon>
        <taxon>Betaproteobacteria</taxon>
        <taxon>Nitrosomonadales</taxon>
        <taxon>Sterolibacteriaceae</taxon>
        <taxon>Sulfuritalea</taxon>
    </lineage>
</organism>
<dbReference type="Gene3D" id="3.40.50.620">
    <property type="entry name" value="HUPs"/>
    <property type="match status" value="1"/>
</dbReference>
<dbReference type="PANTHER" id="PTHR30336">
    <property type="entry name" value="INNER MEMBRANE PROTEIN, PROBABLE PERMEASE"/>
    <property type="match status" value="1"/>
</dbReference>
<keyword evidence="4" id="KW-1185">Reference proteome</keyword>
<dbReference type="AlphaFoldDB" id="W0SJN3"/>
<keyword evidence="1" id="KW-1133">Transmembrane helix</keyword>
<reference evidence="3 4" key="1">
    <citation type="journal article" date="2014" name="Syst. Appl. Microbiol.">
        <title>Complete genomes of freshwater sulfur oxidizers Sulfuricella denitrificans skB26 and Sulfuritalea hydrogenivorans sk43H: genetic insights into the sulfur oxidation pathway of betaproteobacteria.</title>
        <authorList>
            <person name="Watanabe T."/>
            <person name="Kojima H."/>
            <person name="Fukui M."/>
        </authorList>
    </citation>
    <scope>NUCLEOTIDE SEQUENCE [LARGE SCALE GENOMIC DNA]</scope>
    <source>
        <strain evidence="3">DSM22779</strain>
    </source>
</reference>
<name>W0SJN3_9PROT</name>
<evidence type="ECO:0000313" key="4">
    <source>
        <dbReference type="Proteomes" id="UP000031637"/>
    </source>
</evidence>
<gene>
    <name evidence="3" type="ORF">SUTH_03163</name>
</gene>
<evidence type="ECO:0000313" key="3">
    <source>
        <dbReference type="EMBL" id="BAO30936.1"/>
    </source>
</evidence>
<keyword evidence="1" id="KW-0472">Membrane</keyword>
<sequence length="250" mass="26844">MFLLKKLLTTLILPPAGPILLAFLGLWLMRSQSRRWRNGGLWLAILSLAGLLLLSMPIVGKALMAPLEQYPPISAAQLQRAQAIVILGGGSYFAPEYGGDTVGSATLERLRYGARLARQSRLPLLVTGGAPTGGRPEGELMRDTLEQDFGVKVRWVETASRDTTENASLSAPLLKAAGISRIALVSNGWHLPRAIPLFAKQGLEVTPAPMAFISGESSLPTALLPGGLGASREALHEYLGQLYNRIKEAK</sequence>
<feature type="transmembrane region" description="Helical" evidence="1">
    <location>
        <begin position="41"/>
        <end position="64"/>
    </location>
</feature>
<dbReference type="Proteomes" id="UP000031637">
    <property type="component" value="Chromosome"/>
</dbReference>
<dbReference type="InterPro" id="IPR014729">
    <property type="entry name" value="Rossmann-like_a/b/a_fold"/>
</dbReference>
<evidence type="ECO:0000256" key="1">
    <source>
        <dbReference type="SAM" id="Phobius"/>
    </source>
</evidence>
<dbReference type="CDD" id="cd06259">
    <property type="entry name" value="YdcF-like"/>
    <property type="match status" value="1"/>
</dbReference>
<dbReference type="GO" id="GO:0000270">
    <property type="term" value="P:peptidoglycan metabolic process"/>
    <property type="evidence" value="ECO:0007669"/>
    <property type="project" value="TreeGrafter"/>
</dbReference>
<dbReference type="STRING" id="1223802.SUTH_03163"/>